<gene>
    <name evidence="2" type="ORF">CDL12_24200</name>
</gene>
<organism evidence="2 3">
    <name type="scientific">Handroanthus impetiginosus</name>
    <dbReference type="NCBI Taxonomy" id="429701"/>
    <lineage>
        <taxon>Eukaryota</taxon>
        <taxon>Viridiplantae</taxon>
        <taxon>Streptophyta</taxon>
        <taxon>Embryophyta</taxon>
        <taxon>Tracheophyta</taxon>
        <taxon>Spermatophyta</taxon>
        <taxon>Magnoliopsida</taxon>
        <taxon>eudicotyledons</taxon>
        <taxon>Gunneridae</taxon>
        <taxon>Pentapetalae</taxon>
        <taxon>asterids</taxon>
        <taxon>lamiids</taxon>
        <taxon>Lamiales</taxon>
        <taxon>Bignoniaceae</taxon>
        <taxon>Crescentiina</taxon>
        <taxon>Tabebuia alliance</taxon>
        <taxon>Handroanthus</taxon>
    </lineage>
</organism>
<keyword evidence="3" id="KW-1185">Reference proteome</keyword>
<dbReference type="OrthoDB" id="1913905at2759"/>
<reference evidence="3" key="1">
    <citation type="journal article" date="2018" name="Gigascience">
        <title>Genome assembly of the Pink Ipe (Handroanthus impetiginosus, Bignoniaceae), a highly valued, ecologically keystone Neotropical timber forest tree.</title>
        <authorList>
            <person name="Silva-Junior O.B."/>
            <person name="Grattapaglia D."/>
            <person name="Novaes E."/>
            <person name="Collevatti R.G."/>
        </authorList>
    </citation>
    <scope>NUCLEOTIDE SEQUENCE [LARGE SCALE GENOMIC DNA]</scope>
    <source>
        <strain evidence="3">cv. UFG-1</strain>
    </source>
</reference>
<dbReference type="STRING" id="429701.A0A2G9GDB5"/>
<evidence type="ECO:0000313" key="2">
    <source>
        <dbReference type="EMBL" id="PIN03278.1"/>
    </source>
</evidence>
<evidence type="ECO:0000313" key="3">
    <source>
        <dbReference type="Proteomes" id="UP000231279"/>
    </source>
</evidence>
<protein>
    <submittedName>
        <fullName evidence="2">Uncharacterized protein</fullName>
    </submittedName>
</protein>
<name>A0A2G9GDB5_9LAMI</name>
<dbReference type="AlphaFoldDB" id="A0A2G9GDB5"/>
<dbReference type="PANTHER" id="PTHR34198:SF1">
    <property type="entry name" value="OS01G0104300 PROTEIN"/>
    <property type="match status" value="1"/>
</dbReference>
<dbReference type="EMBL" id="NKXS01005565">
    <property type="protein sequence ID" value="PIN03278.1"/>
    <property type="molecule type" value="Genomic_DNA"/>
</dbReference>
<feature type="region of interest" description="Disordered" evidence="1">
    <location>
        <begin position="1"/>
        <end position="20"/>
    </location>
</feature>
<evidence type="ECO:0000256" key="1">
    <source>
        <dbReference type="SAM" id="MobiDB-lite"/>
    </source>
</evidence>
<dbReference type="PANTHER" id="PTHR34198">
    <property type="entry name" value="OS01G0175100 PROTEIN"/>
    <property type="match status" value="1"/>
</dbReference>
<dbReference type="Proteomes" id="UP000231279">
    <property type="component" value="Unassembled WGS sequence"/>
</dbReference>
<feature type="compositionally biased region" description="Polar residues" evidence="1">
    <location>
        <begin position="1"/>
        <end position="17"/>
    </location>
</feature>
<comment type="caution">
    <text evidence="2">The sequence shown here is derived from an EMBL/GenBank/DDBJ whole genome shotgun (WGS) entry which is preliminary data.</text>
</comment>
<proteinExistence type="predicted"/>
<sequence length="119" mass="13025">MATSFSSFRAPIVSSSAPRKPAASCKAAGAANGWWAPLFGWSSQPDYISIQKSTDPDREVSGESGRIKPDPSFFKGCFTEEKAKELRRKTMETSTFHDVMYHSAIAARLASDLSGRCDR</sequence>
<accession>A0A2G9GDB5</accession>